<name>A0A9R0EM15_SPOFR</name>
<organism evidence="8 9">
    <name type="scientific">Spodoptera frugiperda</name>
    <name type="common">Fall armyworm</name>
    <dbReference type="NCBI Taxonomy" id="7108"/>
    <lineage>
        <taxon>Eukaryota</taxon>
        <taxon>Metazoa</taxon>
        <taxon>Ecdysozoa</taxon>
        <taxon>Arthropoda</taxon>
        <taxon>Hexapoda</taxon>
        <taxon>Insecta</taxon>
        <taxon>Pterygota</taxon>
        <taxon>Neoptera</taxon>
        <taxon>Endopterygota</taxon>
        <taxon>Lepidoptera</taxon>
        <taxon>Glossata</taxon>
        <taxon>Ditrysia</taxon>
        <taxon>Noctuoidea</taxon>
        <taxon>Noctuidae</taxon>
        <taxon>Amphipyrinae</taxon>
        <taxon>Spodoptera</taxon>
    </lineage>
</organism>
<proteinExistence type="predicted"/>
<feature type="region of interest" description="Disordered" evidence="6">
    <location>
        <begin position="1"/>
        <end position="26"/>
    </location>
</feature>
<evidence type="ECO:0000313" key="8">
    <source>
        <dbReference type="Proteomes" id="UP000829999"/>
    </source>
</evidence>
<dbReference type="PANTHER" id="PTHR35346">
    <property type="entry name" value="BEN DOMAIN-CONTAINING PROTEIN 6"/>
    <property type="match status" value="1"/>
</dbReference>
<comment type="subcellular location">
    <subcellularLocation>
        <location evidence="1">Nucleus</location>
    </subcellularLocation>
</comment>
<dbReference type="Gene3D" id="1.10.10.2590">
    <property type="entry name" value="BEN domain"/>
    <property type="match status" value="1"/>
</dbReference>
<evidence type="ECO:0000256" key="5">
    <source>
        <dbReference type="ARBA" id="ARBA00023242"/>
    </source>
</evidence>
<dbReference type="SMART" id="SM01025">
    <property type="entry name" value="BEN"/>
    <property type="match status" value="1"/>
</dbReference>
<feature type="region of interest" description="Disordered" evidence="6">
    <location>
        <begin position="165"/>
        <end position="228"/>
    </location>
</feature>
<feature type="compositionally biased region" description="Low complexity" evidence="6">
    <location>
        <begin position="187"/>
        <end position="214"/>
    </location>
</feature>
<dbReference type="InterPro" id="IPR018379">
    <property type="entry name" value="BEN_domain"/>
</dbReference>
<gene>
    <name evidence="9" type="primary">LOC118271866</name>
</gene>
<dbReference type="GeneID" id="118271866"/>
<dbReference type="Proteomes" id="UP000829999">
    <property type="component" value="Chromosome 5"/>
</dbReference>
<dbReference type="RefSeq" id="XP_035444010.2">
    <property type="nucleotide sequence ID" value="XM_035588117.2"/>
</dbReference>
<evidence type="ECO:0000256" key="4">
    <source>
        <dbReference type="ARBA" id="ARBA00023163"/>
    </source>
</evidence>
<dbReference type="GO" id="GO:0003677">
    <property type="term" value="F:DNA binding"/>
    <property type="evidence" value="ECO:0007669"/>
    <property type="project" value="InterPro"/>
</dbReference>
<feature type="compositionally biased region" description="Basic residues" evidence="6">
    <location>
        <begin position="219"/>
        <end position="228"/>
    </location>
</feature>
<reference evidence="9" key="1">
    <citation type="submission" date="2025-08" db="UniProtKB">
        <authorList>
            <consortium name="RefSeq"/>
        </authorList>
    </citation>
    <scope>IDENTIFICATION</scope>
    <source>
        <tissue evidence="9">Whole larval tissue</tissue>
    </source>
</reference>
<keyword evidence="8" id="KW-1185">Reference proteome</keyword>
<accession>A0A9R0EM15</accession>
<feature type="domain" description="BEN" evidence="7">
    <location>
        <begin position="66"/>
        <end position="162"/>
    </location>
</feature>
<keyword evidence="2" id="KW-0678">Repressor</keyword>
<evidence type="ECO:0000256" key="2">
    <source>
        <dbReference type="ARBA" id="ARBA00022491"/>
    </source>
</evidence>
<protein>
    <submittedName>
        <fullName evidence="9">Uncharacterized protein LOC118271866</fullName>
    </submittedName>
</protein>
<evidence type="ECO:0000313" key="9">
    <source>
        <dbReference type="RefSeq" id="XP_035444010.2"/>
    </source>
</evidence>
<dbReference type="PROSITE" id="PS51457">
    <property type="entry name" value="BEN"/>
    <property type="match status" value="1"/>
</dbReference>
<keyword evidence="5" id="KW-0539">Nucleus</keyword>
<keyword evidence="4" id="KW-0804">Transcription</keyword>
<keyword evidence="3" id="KW-0805">Transcription regulation</keyword>
<evidence type="ECO:0000259" key="7">
    <source>
        <dbReference type="PROSITE" id="PS51457"/>
    </source>
</evidence>
<dbReference type="InterPro" id="IPR037496">
    <property type="entry name" value="BEND6-like"/>
</dbReference>
<dbReference type="GO" id="GO:0045666">
    <property type="term" value="P:positive regulation of neuron differentiation"/>
    <property type="evidence" value="ECO:0007669"/>
    <property type="project" value="InterPro"/>
</dbReference>
<dbReference type="PANTHER" id="PTHR35346:SF1">
    <property type="entry name" value="BEN DOMAIN-CONTAINING PROTEIN 6"/>
    <property type="match status" value="1"/>
</dbReference>
<evidence type="ECO:0000256" key="6">
    <source>
        <dbReference type="SAM" id="MobiDB-lite"/>
    </source>
</evidence>
<dbReference type="GO" id="GO:0005634">
    <property type="term" value="C:nucleus"/>
    <property type="evidence" value="ECO:0007669"/>
    <property type="project" value="UniProtKB-SubCell"/>
</dbReference>
<evidence type="ECO:0000256" key="3">
    <source>
        <dbReference type="ARBA" id="ARBA00023015"/>
    </source>
</evidence>
<dbReference type="Pfam" id="PF10523">
    <property type="entry name" value="BEN"/>
    <property type="match status" value="1"/>
</dbReference>
<dbReference type="AlphaFoldDB" id="A0A9R0EM15"/>
<dbReference type="OrthoDB" id="8186171at2759"/>
<dbReference type="GO" id="GO:0003714">
    <property type="term" value="F:transcription corepressor activity"/>
    <property type="evidence" value="ECO:0007669"/>
    <property type="project" value="InterPro"/>
</dbReference>
<dbReference type="GO" id="GO:0045746">
    <property type="term" value="P:negative regulation of Notch signaling pathway"/>
    <property type="evidence" value="ECO:0007669"/>
    <property type="project" value="InterPro"/>
</dbReference>
<evidence type="ECO:0000256" key="1">
    <source>
        <dbReference type="ARBA" id="ARBA00004123"/>
    </source>
</evidence>
<sequence>MSSDENDLNRRPSDEEDGNRPHRPRSAAMRMWEMRWKRRLDKRYRHKLMKKRRLEKRTHGAWIGVGTGNTLILRERYDKVNWSTYNTAMRTLLEATFTKLTLATHCLTGRKSPSFPHNPAKKRFDPRVISDLTYEVQKRFTVTATWLRRIITSKCGNEARMLKIRQKKQKRYTRAGNANPAPPPPAEAAEAAEAADAADAVVAPPPADAAEAVAQEGNRRRRRVRQRE</sequence>